<keyword evidence="2" id="KW-1185">Reference proteome</keyword>
<evidence type="ECO:0008006" key="3">
    <source>
        <dbReference type="Google" id="ProtNLM"/>
    </source>
</evidence>
<organism evidence="1 2">
    <name type="scientific">Sphingomonas horti</name>
    <dbReference type="NCBI Taxonomy" id="2682842"/>
    <lineage>
        <taxon>Bacteria</taxon>
        <taxon>Pseudomonadati</taxon>
        <taxon>Pseudomonadota</taxon>
        <taxon>Alphaproteobacteria</taxon>
        <taxon>Sphingomonadales</taxon>
        <taxon>Sphingomonadaceae</taxon>
        <taxon>Sphingomonas</taxon>
    </lineage>
</organism>
<comment type="caution">
    <text evidence="1">The sequence shown here is derived from an EMBL/GenBank/DDBJ whole genome shotgun (WGS) entry which is preliminary data.</text>
</comment>
<accession>A0A6I4J4V7</accession>
<dbReference type="Proteomes" id="UP000441389">
    <property type="component" value="Unassembled WGS sequence"/>
</dbReference>
<dbReference type="EMBL" id="WQMS01000020">
    <property type="protein sequence ID" value="MVO79515.1"/>
    <property type="molecule type" value="Genomic_DNA"/>
</dbReference>
<dbReference type="SUPFAM" id="SSF51182">
    <property type="entry name" value="RmlC-like cupins"/>
    <property type="match status" value="1"/>
</dbReference>
<protein>
    <recommendedName>
        <fullName evidence="3">Cysteine dioxygenase</fullName>
    </recommendedName>
</protein>
<dbReference type="RefSeq" id="WP_157028450.1">
    <property type="nucleotide sequence ID" value="NZ_WQMS01000020.1"/>
</dbReference>
<dbReference type="AlphaFoldDB" id="A0A6I4J4V7"/>
<proteinExistence type="predicted"/>
<evidence type="ECO:0000313" key="2">
    <source>
        <dbReference type="Proteomes" id="UP000441389"/>
    </source>
</evidence>
<evidence type="ECO:0000313" key="1">
    <source>
        <dbReference type="EMBL" id="MVO79515.1"/>
    </source>
</evidence>
<dbReference type="Gene3D" id="2.60.120.10">
    <property type="entry name" value="Jelly Rolls"/>
    <property type="match status" value="1"/>
</dbReference>
<name>A0A6I4J4V7_9SPHN</name>
<dbReference type="InterPro" id="IPR011051">
    <property type="entry name" value="RmlC_Cupin_sf"/>
</dbReference>
<dbReference type="InterPro" id="IPR014710">
    <property type="entry name" value="RmlC-like_jellyroll"/>
</dbReference>
<sequence>MDQVMAQDTLNAFSGEMRLAWEPLSAKLVATCAQQLEELMRADPAEPWLAALLAERPASRELYCDPANGFMLLAHNENEGLYRPPHDHGRAWVVYGVHSGALEISTYAKVSGPNGEPRLVLRDRSVLTAGQARPYLPGDIHDTRCLTRSALLFRFTERDLRHEDQVERKLTRFVERDGHWTVPQA</sequence>
<reference evidence="1 2" key="1">
    <citation type="submission" date="2019-12" db="EMBL/GenBank/DDBJ databases">
        <authorList>
            <person name="Huq M.A."/>
        </authorList>
    </citation>
    <scope>NUCLEOTIDE SEQUENCE [LARGE SCALE GENOMIC DNA]</scope>
    <source>
        <strain evidence="1 2">MAH-20</strain>
    </source>
</reference>
<gene>
    <name evidence="1" type="ORF">GON01_16405</name>
</gene>